<gene>
    <name evidence="1" type="ORF">CTI12_AA268280</name>
</gene>
<dbReference type="Proteomes" id="UP000245207">
    <property type="component" value="Unassembled WGS sequence"/>
</dbReference>
<dbReference type="Gene3D" id="2.160.20.10">
    <property type="entry name" value="Single-stranded right-handed beta-helix, Pectin lyase-like"/>
    <property type="match status" value="1"/>
</dbReference>
<dbReference type="SUPFAM" id="SSF51126">
    <property type="entry name" value="Pectin lyase-like"/>
    <property type="match status" value="1"/>
</dbReference>
<keyword evidence="1" id="KW-0456">Lyase</keyword>
<dbReference type="EMBL" id="PKPP01002863">
    <property type="protein sequence ID" value="PWA72662.1"/>
    <property type="molecule type" value="Genomic_DNA"/>
</dbReference>
<accession>A0A2U1NGM4</accession>
<keyword evidence="2" id="KW-1185">Reference proteome</keyword>
<evidence type="ECO:0000313" key="1">
    <source>
        <dbReference type="EMBL" id="PWA72662.1"/>
    </source>
</evidence>
<reference evidence="1 2" key="1">
    <citation type="journal article" date="2018" name="Mol. Plant">
        <title>The genome of Artemisia annua provides insight into the evolution of Asteraceae family and artemisinin biosynthesis.</title>
        <authorList>
            <person name="Shen Q."/>
            <person name="Zhang L."/>
            <person name="Liao Z."/>
            <person name="Wang S."/>
            <person name="Yan T."/>
            <person name="Shi P."/>
            <person name="Liu M."/>
            <person name="Fu X."/>
            <person name="Pan Q."/>
            <person name="Wang Y."/>
            <person name="Lv Z."/>
            <person name="Lu X."/>
            <person name="Zhang F."/>
            <person name="Jiang W."/>
            <person name="Ma Y."/>
            <person name="Chen M."/>
            <person name="Hao X."/>
            <person name="Li L."/>
            <person name="Tang Y."/>
            <person name="Lv G."/>
            <person name="Zhou Y."/>
            <person name="Sun X."/>
            <person name="Brodelius P.E."/>
            <person name="Rose J.K.C."/>
            <person name="Tang K."/>
        </authorList>
    </citation>
    <scope>NUCLEOTIDE SEQUENCE [LARGE SCALE GENOMIC DNA]</scope>
    <source>
        <strain evidence="2">cv. Huhao1</strain>
        <tissue evidence="1">Leaf</tissue>
    </source>
</reference>
<name>A0A2U1NGM4_ARTAN</name>
<dbReference type="PANTHER" id="PTHR31683:SF136">
    <property type="entry name" value="PECTATE LYASE"/>
    <property type="match status" value="1"/>
</dbReference>
<sequence>MQAQCVMRVGYARPSVMVIPSLSSSRSVRGCKDIAVRGKLDGNGLTIRGHRICGSFARFTDGLADITEGSTAMTVTNFYFTEYDKVMLLGRSDDFLANAGMQISCIGFNDFTKGLLERMLRCRHGESATVPLGETTLQNHRCEPHFFTPKIPLHKYH</sequence>
<dbReference type="STRING" id="35608.A0A2U1NGM4"/>
<proteinExistence type="predicted"/>
<dbReference type="PANTHER" id="PTHR31683">
    <property type="entry name" value="PECTATE LYASE 18-RELATED"/>
    <property type="match status" value="1"/>
</dbReference>
<dbReference type="InterPro" id="IPR012334">
    <property type="entry name" value="Pectin_lyas_fold"/>
</dbReference>
<evidence type="ECO:0000313" key="2">
    <source>
        <dbReference type="Proteomes" id="UP000245207"/>
    </source>
</evidence>
<dbReference type="AlphaFoldDB" id="A0A2U1NGM4"/>
<organism evidence="1 2">
    <name type="scientific">Artemisia annua</name>
    <name type="common">Sweet wormwood</name>
    <dbReference type="NCBI Taxonomy" id="35608"/>
    <lineage>
        <taxon>Eukaryota</taxon>
        <taxon>Viridiplantae</taxon>
        <taxon>Streptophyta</taxon>
        <taxon>Embryophyta</taxon>
        <taxon>Tracheophyta</taxon>
        <taxon>Spermatophyta</taxon>
        <taxon>Magnoliopsida</taxon>
        <taxon>eudicotyledons</taxon>
        <taxon>Gunneridae</taxon>
        <taxon>Pentapetalae</taxon>
        <taxon>asterids</taxon>
        <taxon>campanulids</taxon>
        <taxon>Asterales</taxon>
        <taxon>Asteraceae</taxon>
        <taxon>Asteroideae</taxon>
        <taxon>Anthemideae</taxon>
        <taxon>Artemisiinae</taxon>
        <taxon>Artemisia</taxon>
    </lineage>
</organism>
<dbReference type="InterPro" id="IPR011050">
    <property type="entry name" value="Pectin_lyase_fold/virulence"/>
</dbReference>
<dbReference type="OrthoDB" id="1637350at2759"/>
<dbReference type="GO" id="GO:0030570">
    <property type="term" value="F:pectate lyase activity"/>
    <property type="evidence" value="ECO:0007669"/>
    <property type="project" value="InterPro"/>
</dbReference>
<dbReference type="InterPro" id="IPR045032">
    <property type="entry name" value="PEL"/>
</dbReference>
<comment type="caution">
    <text evidence="1">The sequence shown here is derived from an EMBL/GenBank/DDBJ whole genome shotgun (WGS) entry which is preliminary data.</text>
</comment>
<protein>
    <submittedName>
        <fullName evidence="1">Pectin lyase fold/virulence factor, AmbAllergen</fullName>
    </submittedName>
</protein>